<protein>
    <submittedName>
        <fullName evidence="1">Uncharacterized protein</fullName>
    </submittedName>
</protein>
<accession>A0A401PCU6</accession>
<evidence type="ECO:0000313" key="1">
    <source>
        <dbReference type="EMBL" id="GCB70928.1"/>
    </source>
</evidence>
<name>A0A401PCU6_SCYTO</name>
<comment type="caution">
    <text evidence="1">The sequence shown here is derived from an EMBL/GenBank/DDBJ whole genome shotgun (WGS) entry which is preliminary data.</text>
</comment>
<organism evidence="1 2">
    <name type="scientific">Scyliorhinus torazame</name>
    <name type="common">Cloudy catshark</name>
    <name type="synonym">Catulus torazame</name>
    <dbReference type="NCBI Taxonomy" id="75743"/>
    <lineage>
        <taxon>Eukaryota</taxon>
        <taxon>Metazoa</taxon>
        <taxon>Chordata</taxon>
        <taxon>Craniata</taxon>
        <taxon>Vertebrata</taxon>
        <taxon>Chondrichthyes</taxon>
        <taxon>Elasmobranchii</taxon>
        <taxon>Galeomorphii</taxon>
        <taxon>Galeoidea</taxon>
        <taxon>Carcharhiniformes</taxon>
        <taxon>Scyliorhinidae</taxon>
        <taxon>Scyliorhinus</taxon>
    </lineage>
</organism>
<dbReference type="Proteomes" id="UP000288216">
    <property type="component" value="Unassembled WGS sequence"/>
</dbReference>
<proteinExistence type="predicted"/>
<reference evidence="1 2" key="1">
    <citation type="journal article" date="2018" name="Nat. Ecol. Evol.">
        <title>Shark genomes provide insights into elasmobranch evolution and the origin of vertebrates.</title>
        <authorList>
            <person name="Hara Y"/>
            <person name="Yamaguchi K"/>
            <person name="Onimaru K"/>
            <person name="Kadota M"/>
            <person name="Koyanagi M"/>
            <person name="Keeley SD"/>
            <person name="Tatsumi K"/>
            <person name="Tanaka K"/>
            <person name="Motone F"/>
            <person name="Kageyama Y"/>
            <person name="Nozu R"/>
            <person name="Adachi N"/>
            <person name="Nishimura O"/>
            <person name="Nakagawa R"/>
            <person name="Tanegashima C"/>
            <person name="Kiyatake I"/>
            <person name="Matsumoto R"/>
            <person name="Murakumo K"/>
            <person name="Nishida K"/>
            <person name="Terakita A"/>
            <person name="Kuratani S"/>
            <person name="Sato K"/>
            <person name="Hyodo S Kuraku.S."/>
        </authorList>
    </citation>
    <scope>NUCLEOTIDE SEQUENCE [LARGE SCALE GENOMIC DNA]</scope>
</reference>
<sequence length="74" mass="8557">MVCVCVNIRCVCEHQVSVCVSIRCMCVCVNISVMYVCIYTGVHVCENKHYNYKRLKCKKHKALFYSELTFVNIG</sequence>
<gene>
    <name evidence="1" type="ORF">scyTo_0010887</name>
</gene>
<keyword evidence="2" id="KW-1185">Reference proteome</keyword>
<dbReference type="EMBL" id="BFAA01004792">
    <property type="protein sequence ID" value="GCB70928.1"/>
    <property type="molecule type" value="Genomic_DNA"/>
</dbReference>
<dbReference type="AlphaFoldDB" id="A0A401PCU6"/>
<evidence type="ECO:0000313" key="2">
    <source>
        <dbReference type="Proteomes" id="UP000288216"/>
    </source>
</evidence>